<reference evidence="10" key="1">
    <citation type="submission" date="2020-06" db="EMBL/GenBank/DDBJ databases">
        <title>A chromosome-scale genome assembly of Talaromyces rugulosus W13939.</title>
        <authorList>
            <person name="Wang B."/>
            <person name="Guo L."/>
            <person name="Ye K."/>
            <person name="Wang L."/>
        </authorList>
    </citation>
    <scope>NUCLEOTIDE SEQUENCE [LARGE SCALE GENOMIC DNA]</scope>
    <source>
        <strain evidence="10">W13939</strain>
    </source>
</reference>
<dbReference type="OrthoDB" id="419537at2759"/>
<dbReference type="UniPathway" id="UPA00109">
    <property type="reaction ID" value="UER00180"/>
</dbReference>
<evidence type="ECO:0000256" key="6">
    <source>
        <dbReference type="RuleBase" id="RU362007"/>
    </source>
</evidence>
<dbReference type="RefSeq" id="XP_035344667.1">
    <property type="nucleotide sequence ID" value="XM_035488774.1"/>
</dbReference>
<proteinExistence type="inferred from homology"/>
<dbReference type="Gene3D" id="1.10.287.1250">
    <property type="match status" value="1"/>
</dbReference>
<feature type="domain" description="Hexokinase N-terminal" evidence="7">
    <location>
        <begin position="16"/>
        <end position="217"/>
    </location>
</feature>
<keyword evidence="2 6" id="KW-0808">Transferase</keyword>
<dbReference type="GO" id="GO:0008865">
    <property type="term" value="F:fructokinase activity"/>
    <property type="evidence" value="ECO:0007669"/>
    <property type="project" value="TreeGrafter"/>
</dbReference>
<dbReference type="PANTHER" id="PTHR19443:SF30">
    <property type="entry name" value="GLUCOKINASE-1-RELATED"/>
    <property type="match status" value="1"/>
</dbReference>
<accession>A0A7H8QWQ4</accession>
<dbReference type="GO" id="GO:0005524">
    <property type="term" value="F:ATP binding"/>
    <property type="evidence" value="ECO:0007669"/>
    <property type="project" value="UniProtKB-UniRule"/>
</dbReference>
<evidence type="ECO:0000259" key="7">
    <source>
        <dbReference type="Pfam" id="PF00349"/>
    </source>
</evidence>
<keyword evidence="4 6" id="KW-0418">Kinase</keyword>
<evidence type="ECO:0000256" key="3">
    <source>
        <dbReference type="ARBA" id="ARBA00022741"/>
    </source>
</evidence>
<dbReference type="Gene3D" id="3.30.420.40">
    <property type="match status" value="1"/>
</dbReference>
<dbReference type="InterPro" id="IPR043129">
    <property type="entry name" value="ATPase_NBD"/>
</dbReference>
<sequence length="545" mass="59741">MLQRADVRPSLLAQAGEIASNFDISPDHIQQLTRHFVCQLKDGLVNRRAWQLPAYVTRVPTGTERGKFLAVDLGGSNCRICLVDLHGDSTFTIIQSKHKVPPDVMVNQSYRPLFDFIAEKIAGFLASHPDSDLKGNSATDQKHHIPYNLGFTFSFTCEQSSLSRATLIHWDKGWDIPEAIGKDPCVMLQEAIDKLELPVAVAVLANDSVGALLTRSYTSSQKTSTLGAVIFGTGTNAAYIEKMSNVQWLAKKGGEGEIMVMNTEWGCLGDHLDVLPRTLFDDELDRVSTEPGSQMLEKRVSGLYLGELLRLAILRLVDAGAFSLKFSKSSTLFQREGIDSSFLSHLAIAADDKHASKLIEETLSAGNVTADDVHAIKLLTTSICRRAGRLAGASLSALIIQSGRLKTLSYEGKCQGVEVTEYETSKTPEVPISALERFTCRLKCVWRRILQILGMKSLVGTSIPYIRHREASESTEDCLEENVIDIGADGSLIEFYPNFEAEMRGAMREVPEIGLHGERKVRISLTKDGSGVGAALMAQAVKSQL</sequence>
<keyword evidence="5 6" id="KW-0067">ATP-binding</keyword>
<evidence type="ECO:0000313" key="9">
    <source>
        <dbReference type="EMBL" id="QKX58489.1"/>
    </source>
</evidence>
<dbReference type="SUPFAM" id="SSF53067">
    <property type="entry name" value="Actin-like ATPase domain"/>
    <property type="match status" value="2"/>
</dbReference>
<dbReference type="GO" id="GO:0006006">
    <property type="term" value="P:glucose metabolic process"/>
    <property type="evidence" value="ECO:0007669"/>
    <property type="project" value="TreeGrafter"/>
</dbReference>
<dbReference type="Proteomes" id="UP000509510">
    <property type="component" value="Chromosome III"/>
</dbReference>
<dbReference type="InterPro" id="IPR022672">
    <property type="entry name" value="Hexokinase_N"/>
</dbReference>
<dbReference type="AlphaFoldDB" id="A0A7H8QWQ4"/>
<evidence type="ECO:0000256" key="4">
    <source>
        <dbReference type="ARBA" id="ARBA00022777"/>
    </source>
</evidence>
<evidence type="ECO:0000259" key="8">
    <source>
        <dbReference type="Pfam" id="PF03727"/>
    </source>
</evidence>
<dbReference type="Pfam" id="PF00349">
    <property type="entry name" value="Hexokinase_1"/>
    <property type="match status" value="1"/>
</dbReference>
<dbReference type="KEGG" id="trg:TRUGW13939_05613"/>
<dbReference type="GO" id="GO:0005536">
    <property type="term" value="F:D-glucose binding"/>
    <property type="evidence" value="ECO:0007669"/>
    <property type="project" value="InterPro"/>
</dbReference>
<comment type="similarity">
    <text evidence="1 6">Belongs to the hexokinase family.</text>
</comment>
<evidence type="ECO:0000256" key="2">
    <source>
        <dbReference type="ARBA" id="ARBA00022679"/>
    </source>
</evidence>
<dbReference type="PANTHER" id="PTHR19443">
    <property type="entry name" value="HEXOKINASE"/>
    <property type="match status" value="1"/>
</dbReference>
<name>A0A7H8QWQ4_TALRU</name>
<dbReference type="GO" id="GO:0001678">
    <property type="term" value="P:intracellular glucose homeostasis"/>
    <property type="evidence" value="ECO:0007669"/>
    <property type="project" value="InterPro"/>
</dbReference>
<gene>
    <name evidence="9" type="ORF">TRUGW13939_05613</name>
</gene>
<dbReference type="PROSITE" id="PS51748">
    <property type="entry name" value="HEXOKINASE_2"/>
    <property type="match status" value="1"/>
</dbReference>
<dbReference type="InterPro" id="IPR022673">
    <property type="entry name" value="Hexokinase_C"/>
</dbReference>
<dbReference type="GO" id="GO:0004340">
    <property type="term" value="F:glucokinase activity"/>
    <property type="evidence" value="ECO:0007669"/>
    <property type="project" value="TreeGrafter"/>
</dbReference>
<keyword evidence="10" id="KW-1185">Reference proteome</keyword>
<dbReference type="PRINTS" id="PR00475">
    <property type="entry name" value="HEXOKINASE"/>
</dbReference>
<keyword evidence="3 6" id="KW-0547">Nucleotide-binding</keyword>
<evidence type="ECO:0000256" key="1">
    <source>
        <dbReference type="ARBA" id="ARBA00009225"/>
    </source>
</evidence>
<dbReference type="InterPro" id="IPR001312">
    <property type="entry name" value="Hexokinase"/>
</dbReference>
<evidence type="ECO:0000256" key="5">
    <source>
        <dbReference type="ARBA" id="ARBA00022840"/>
    </source>
</evidence>
<dbReference type="GO" id="GO:0005829">
    <property type="term" value="C:cytosol"/>
    <property type="evidence" value="ECO:0007669"/>
    <property type="project" value="TreeGrafter"/>
</dbReference>
<protein>
    <recommendedName>
        <fullName evidence="6">Phosphotransferase</fullName>
        <ecNumber evidence="6">2.7.1.-</ecNumber>
    </recommendedName>
</protein>
<dbReference type="GO" id="GO:0005739">
    <property type="term" value="C:mitochondrion"/>
    <property type="evidence" value="ECO:0007669"/>
    <property type="project" value="TreeGrafter"/>
</dbReference>
<dbReference type="Gene3D" id="3.40.367.20">
    <property type="match status" value="1"/>
</dbReference>
<dbReference type="EMBL" id="CP055900">
    <property type="protein sequence ID" value="QKX58489.1"/>
    <property type="molecule type" value="Genomic_DNA"/>
</dbReference>
<dbReference type="Pfam" id="PF03727">
    <property type="entry name" value="Hexokinase_2"/>
    <property type="match status" value="2"/>
</dbReference>
<dbReference type="EC" id="2.7.1.-" evidence="6"/>
<dbReference type="GO" id="GO:0006096">
    <property type="term" value="P:glycolytic process"/>
    <property type="evidence" value="ECO:0007669"/>
    <property type="project" value="UniProtKB-UniPathway"/>
</dbReference>
<dbReference type="GeneID" id="55993110"/>
<feature type="domain" description="Hexokinase C-terminal" evidence="8">
    <location>
        <begin position="228"/>
        <end position="405"/>
    </location>
</feature>
<organism evidence="9 10">
    <name type="scientific">Talaromyces rugulosus</name>
    <name type="common">Penicillium rugulosum</name>
    <dbReference type="NCBI Taxonomy" id="121627"/>
    <lineage>
        <taxon>Eukaryota</taxon>
        <taxon>Fungi</taxon>
        <taxon>Dikarya</taxon>
        <taxon>Ascomycota</taxon>
        <taxon>Pezizomycotina</taxon>
        <taxon>Eurotiomycetes</taxon>
        <taxon>Eurotiomycetidae</taxon>
        <taxon>Eurotiales</taxon>
        <taxon>Trichocomaceae</taxon>
        <taxon>Talaromyces</taxon>
        <taxon>Talaromyces sect. Islandici</taxon>
    </lineage>
</organism>
<keyword evidence="6" id="KW-0324">Glycolysis</keyword>
<evidence type="ECO:0000313" key="10">
    <source>
        <dbReference type="Proteomes" id="UP000509510"/>
    </source>
</evidence>
<feature type="domain" description="Hexokinase C-terminal" evidence="8">
    <location>
        <begin position="480"/>
        <end position="538"/>
    </location>
</feature>